<evidence type="ECO:0000313" key="2">
    <source>
        <dbReference type="EMBL" id="KLD98359.1"/>
    </source>
</evidence>
<protein>
    <recommendedName>
        <fullName evidence="1">Type IV secretion system coupling protein TraD DNA-binding domain-containing protein</fullName>
    </recommendedName>
</protein>
<dbReference type="Gene3D" id="3.40.50.300">
    <property type="entry name" value="P-loop containing nucleotide triphosphate hydrolases"/>
    <property type="match status" value="2"/>
</dbReference>
<organism evidence="2 3">
    <name type="scientific">Aliarcobacter butzleri L348</name>
    <dbReference type="NCBI Taxonomy" id="1447256"/>
    <lineage>
        <taxon>Bacteria</taxon>
        <taxon>Pseudomonadati</taxon>
        <taxon>Campylobacterota</taxon>
        <taxon>Epsilonproteobacteria</taxon>
        <taxon>Campylobacterales</taxon>
        <taxon>Arcobacteraceae</taxon>
        <taxon>Aliarcobacter</taxon>
    </lineage>
</organism>
<dbReference type="CDD" id="cd01127">
    <property type="entry name" value="TrwB_TraG_TraD_VirD4"/>
    <property type="match status" value="1"/>
</dbReference>
<comment type="caution">
    <text evidence="2">The sequence shown here is derived from an EMBL/GenBank/DDBJ whole genome shotgun (WGS) entry which is preliminary data.</text>
</comment>
<dbReference type="InterPro" id="IPR027417">
    <property type="entry name" value="P-loop_NTPase"/>
</dbReference>
<name>A0A0G9JXN1_9BACT</name>
<sequence>MLNYNQRNSEVQLVTLQNNIVANDYWMSENNMNFALNNEYQKQCYYDEMQFDFLNFINRDILRLYIEDDKICFNVDENSEVIKGNKVDIAIEVGRYYGKNIEFVNDINDVRKLEPRKISFYTTYIALNILPKVTETVYNPRGFYNYNINRLVVNDFKLPVIPAKIKSDQCFRSNISSLTYKTIAVATSIDNNIIMANLKNLYIESLPHYNLLLLQGEEESIKEVIVKRVLLPLFGSKNLIELTKDTLNKTSIEDIVTRKFIVVVPYMPETKEEEQKLTKIIDAILSGHYIDENGNKTNITAQIYVTISEPHSFLLKYKNRLNVVKINPIEYIVEKLNLKDKYQLYSSLDYDLQQFCYFLKQEVTSNEFSYIPDDNEQFLNNLDSLNQSELLKNDLVLDIDTMDNIINPSSRQTHTLVNGETGSGKTELLKTLILSDIQKEDSSVIVFDPHGDMSYELSKIVAEERLVYIDFEHYQSYTTTINLFQVDASSDDFYQIQRTIISLLKEISNDENFSPAMVDILENTIPVLLEKKDSSFLELYRFMDDNNNKDLIALGKNHSDTLISDFFNNSFGKIDNSTKAGIGRRIRTIISNPVLRNFLNGKNTLNLEKLMNTSKKVIIFRLPKYILKDSHIFVSRLLLAYIQNIAMKRAKMPDNIRPKTNLYIDEFQNFITPSIKEILTESRKYGLYLTFANQTVSQVTNATLRDIILSNTNVKILGKSNRKTLEEFEKSMDTKLDGAKNLVTGEFFIKSGNSAAVKIKNSNKYLSSKLDINYETLEIFLQRQIDKYYRPTKEPNKDEIINKVIDEFIEAIKSKNIDYFSSIKEIDAEIYDEIVYNFNDDDGYIYQPELYKYFNSIFGETVFMSNDKLLDTLKNKDELFRQNTSNNPTRKSKKRYKLF</sequence>
<dbReference type="Pfam" id="PF10412">
    <property type="entry name" value="TrwB_AAD_bind"/>
    <property type="match status" value="1"/>
</dbReference>
<dbReference type="RefSeq" id="WP_046997029.1">
    <property type="nucleotide sequence ID" value="NZ_JAIQ01000126.1"/>
</dbReference>
<proteinExistence type="predicted"/>
<dbReference type="InterPro" id="IPR051162">
    <property type="entry name" value="T4SS_component"/>
</dbReference>
<dbReference type="AlphaFoldDB" id="A0A0G9JXN1"/>
<dbReference type="PATRIC" id="fig|1447256.3.peg.1718"/>
<dbReference type="SUPFAM" id="SSF52540">
    <property type="entry name" value="P-loop containing nucleoside triphosphate hydrolases"/>
    <property type="match status" value="1"/>
</dbReference>
<feature type="domain" description="Type IV secretion system coupling protein TraD DNA-binding" evidence="1">
    <location>
        <begin position="407"/>
        <end position="731"/>
    </location>
</feature>
<dbReference type="Proteomes" id="UP000035514">
    <property type="component" value="Unassembled WGS sequence"/>
</dbReference>
<dbReference type="EMBL" id="JAIQ01000126">
    <property type="protein sequence ID" value="KLD98359.1"/>
    <property type="molecule type" value="Genomic_DNA"/>
</dbReference>
<accession>A0A0G9JXN1</accession>
<dbReference type="PANTHER" id="PTHR30121">
    <property type="entry name" value="UNCHARACTERIZED PROTEIN YJGR-RELATED"/>
    <property type="match status" value="1"/>
</dbReference>
<gene>
    <name evidence="2" type="ORF">AA20_08795</name>
</gene>
<dbReference type="InterPro" id="IPR019476">
    <property type="entry name" value="T4SS_TraD_DNA-bd"/>
</dbReference>
<evidence type="ECO:0000259" key="1">
    <source>
        <dbReference type="Pfam" id="PF10412"/>
    </source>
</evidence>
<evidence type="ECO:0000313" key="3">
    <source>
        <dbReference type="Proteomes" id="UP000035514"/>
    </source>
</evidence>
<reference evidence="2 3" key="1">
    <citation type="submission" date="2014-01" db="EMBL/GenBank/DDBJ databases">
        <title>Development of a Comparative Genomic Fingerprinting Assay for High Resolution Genotyping of Arcobacter butzleri.</title>
        <authorList>
            <person name="Webb A.L."/>
            <person name="Inglis G.D."/>
            <person name="Kruczkiewicz P."/>
            <person name="Selinger L.B."/>
            <person name="Taboada E.N."/>
        </authorList>
    </citation>
    <scope>NUCLEOTIDE SEQUENCE [LARGE SCALE GENOMIC DNA]</scope>
    <source>
        <strain evidence="2 3">L348</strain>
    </source>
</reference>
<dbReference type="PANTHER" id="PTHR30121:SF6">
    <property type="entry name" value="SLR6007 PROTEIN"/>
    <property type="match status" value="1"/>
</dbReference>